<protein>
    <submittedName>
        <fullName evidence="2">Uncharacterized protein</fullName>
    </submittedName>
</protein>
<feature type="compositionally biased region" description="Basic and acidic residues" evidence="1">
    <location>
        <begin position="83"/>
        <end position="102"/>
    </location>
</feature>
<keyword evidence="3" id="KW-1185">Reference proteome</keyword>
<feature type="compositionally biased region" description="Basic and acidic residues" evidence="1">
    <location>
        <begin position="29"/>
        <end position="42"/>
    </location>
</feature>
<evidence type="ECO:0000313" key="2">
    <source>
        <dbReference type="EMBL" id="EYC06791.1"/>
    </source>
</evidence>
<dbReference type="OrthoDB" id="10611678at2759"/>
<dbReference type="EMBL" id="JARK01001410">
    <property type="protein sequence ID" value="EYC06791.1"/>
    <property type="molecule type" value="Genomic_DNA"/>
</dbReference>
<feature type="region of interest" description="Disordered" evidence="1">
    <location>
        <begin position="143"/>
        <end position="164"/>
    </location>
</feature>
<sequence length="227" mass="25532">MRQRRRVKKRLETGSMSTPASKTQQETLEDTKDKNRTEDMKAKNKVPIQKEVVKDKDKVASQKEGIKEKEKKKYKSESAPSENTDHDAPPLQRRSNDESDKVYTKKQLEILLGVHQETTPLIQPKEANTQNCGVDAVEISQPGSINMNSSISTRRSKKRARLPDIKTDITEASACRKSVQDSLITNGSLNQELKPVTHLLDVKKEEEVQPTQAPDLSENDSIRTAVG</sequence>
<comment type="caution">
    <text evidence="2">The sequence shown here is derived from an EMBL/GenBank/DDBJ whole genome shotgun (WGS) entry which is preliminary data.</text>
</comment>
<evidence type="ECO:0000313" key="3">
    <source>
        <dbReference type="Proteomes" id="UP000024635"/>
    </source>
</evidence>
<feature type="compositionally biased region" description="Polar residues" evidence="1">
    <location>
        <begin position="143"/>
        <end position="153"/>
    </location>
</feature>
<gene>
    <name evidence="2" type="primary">Acey_s0074.g894</name>
    <name evidence="2" type="ORF">Y032_0074g894</name>
</gene>
<dbReference type="Proteomes" id="UP000024635">
    <property type="component" value="Unassembled WGS sequence"/>
</dbReference>
<proteinExistence type="predicted"/>
<dbReference type="AlphaFoldDB" id="A0A016TVK0"/>
<reference evidence="3" key="1">
    <citation type="journal article" date="2015" name="Nat. Genet.">
        <title>The genome and transcriptome of the zoonotic hookworm Ancylostoma ceylanicum identify infection-specific gene families.</title>
        <authorList>
            <person name="Schwarz E.M."/>
            <person name="Hu Y."/>
            <person name="Antoshechkin I."/>
            <person name="Miller M.M."/>
            <person name="Sternberg P.W."/>
            <person name="Aroian R.V."/>
        </authorList>
    </citation>
    <scope>NUCLEOTIDE SEQUENCE</scope>
    <source>
        <strain evidence="3">HY135</strain>
    </source>
</reference>
<name>A0A016TVK0_9BILA</name>
<feature type="compositionally biased region" description="Basic and acidic residues" evidence="1">
    <location>
        <begin position="51"/>
        <end position="71"/>
    </location>
</feature>
<evidence type="ECO:0000256" key="1">
    <source>
        <dbReference type="SAM" id="MobiDB-lite"/>
    </source>
</evidence>
<feature type="region of interest" description="Disordered" evidence="1">
    <location>
        <begin position="201"/>
        <end position="227"/>
    </location>
</feature>
<feature type="compositionally biased region" description="Polar residues" evidence="1">
    <location>
        <begin position="14"/>
        <end position="26"/>
    </location>
</feature>
<accession>A0A016TVK0</accession>
<feature type="region of interest" description="Disordered" evidence="1">
    <location>
        <begin position="1"/>
        <end position="102"/>
    </location>
</feature>
<organism evidence="2 3">
    <name type="scientific">Ancylostoma ceylanicum</name>
    <dbReference type="NCBI Taxonomy" id="53326"/>
    <lineage>
        <taxon>Eukaryota</taxon>
        <taxon>Metazoa</taxon>
        <taxon>Ecdysozoa</taxon>
        <taxon>Nematoda</taxon>
        <taxon>Chromadorea</taxon>
        <taxon>Rhabditida</taxon>
        <taxon>Rhabditina</taxon>
        <taxon>Rhabditomorpha</taxon>
        <taxon>Strongyloidea</taxon>
        <taxon>Ancylostomatidae</taxon>
        <taxon>Ancylostomatinae</taxon>
        <taxon>Ancylostoma</taxon>
    </lineage>
</organism>